<dbReference type="EMBL" id="LTAG01000114">
    <property type="protein sequence ID" value="KXO15162.1"/>
    <property type="molecule type" value="Genomic_DNA"/>
</dbReference>
<evidence type="ECO:0000313" key="1">
    <source>
        <dbReference type="EMBL" id="KXO15162.1"/>
    </source>
</evidence>
<dbReference type="Proteomes" id="UP000070093">
    <property type="component" value="Unassembled WGS sequence"/>
</dbReference>
<evidence type="ECO:0000313" key="2">
    <source>
        <dbReference type="Proteomes" id="UP000070093"/>
    </source>
</evidence>
<name>A0A137SRT2_9BACT</name>
<evidence type="ECO:0008006" key="3">
    <source>
        <dbReference type="Google" id="ProtNLM"/>
    </source>
</evidence>
<dbReference type="InterPro" id="IPR025332">
    <property type="entry name" value="DUF4238"/>
</dbReference>
<proteinExistence type="predicted"/>
<dbReference type="STRING" id="28125.HMPREF3202_01983"/>
<reference evidence="1 2" key="1">
    <citation type="submission" date="2016-02" db="EMBL/GenBank/DDBJ databases">
        <authorList>
            <person name="Wen L."/>
            <person name="He K."/>
            <person name="Yang H."/>
        </authorList>
    </citation>
    <scope>NUCLEOTIDE SEQUENCE [LARGE SCALE GENOMIC DNA]</scope>
    <source>
        <strain evidence="1 2">GED7880</strain>
    </source>
</reference>
<dbReference type="AlphaFoldDB" id="A0A137SRT2"/>
<gene>
    <name evidence="1" type="ORF">HMPREF3202_01983</name>
</gene>
<organism evidence="1 2">
    <name type="scientific">Prevotella bivia</name>
    <dbReference type="NCBI Taxonomy" id="28125"/>
    <lineage>
        <taxon>Bacteria</taxon>
        <taxon>Pseudomonadati</taxon>
        <taxon>Bacteroidota</taxon>
        <taxon>Bacteroidia</taxon>
        <taxon>Bacteroidales</taxon>
        <taxon>Prevotellaceae</taxon>
        <taxon>Prevotella</taxon>
    </lineage>
</organism>
<protein>
    <recommendedName>
        <fullName evidence="3">DUF4238 domain-containing protein</fullName>
    </recommendedName>
</protein>
<dbReference type="RefSeq" id="WP_061315417.1">
    <property type="nucleotide sequence ID" value="NZ_JASORG020000001.1"/>
</dbReference>
<accession>A0A137SRT2</accession>
<sequence>MKQHYIPRCYLKRFSDNDKSLFTYDKLQSKVYPASMMSVCCEDDMYSISVSYGEKNNKKSGNNLNRLSIEHDHFANLIEPNLSQLLQSIDVIKDEWISGKEQYRLQFEEKRELALHLVTQFFRHPLFKDSTVDDYLRMERARIDMVKYFLAKEKGDESINNLEIDIECEAPVLHAQLTYLDDETLMDFANAIANNIWMFLVSENDDFYTSDFPIIVEPHVKNARPMYMGLAQYGGELTFPLSPTLMIVVFDRVYFKEKEEYDCTFSIATDKEIRRQNMLRYFYAKRHVFSAKKDFKLIDMIYKLEGHHIFVNSNFKSKIVSGLGKY</sequence>
<dbReference type="PATRIC" id="fig|28125.4.peg.1976"/>
<dbReference type="Pfam" id="PF14022">
    <property type="entry name" value="DUF4238"/>
    <property type="match status" value="1"/>
</dbReference>
<comment type="caution">
    <text evidence="1">The sequence shown here is derived from an EMBL/GenBank/DDBJ whole genome shotgun (WGS) entry which is preliminary data.</text>
</comment>